<accession>A0A0N8H6R5</accession>
<dbReference type="Proteomes" id="UP000050424">
    <property type="component" value="Unassembled WGS sequence"/>
</dbReference>
<dbReference type="AlphaFoldDB" id="A0A0N8H6R5"/>
<evidence type="ECO:0000313" key="3">
    <source>
        <dbReference type="Proteomes" id="UP000050424"/>
    </source>
</evidence>
<reference evidence="2 3" key="1">
    <citation type="submission" date="2015-09" db="EMBL/GenBank/DDBJ databases">
        <title>Draft genome of a European isolate of the apple canker pathogen Neonectria ditissima.</title>
        <authorList>
            <person name="Gomez-Cortecero A."/>
            <person name="Harrison R.J."/>
            <person name="Armitage A.D."/>
        </authorList>
    </citation>
    <scope>NUCLEOTIDE SEQUENCE [LARGE SCALE GENOMIC DNA]</scope>
    <source>
        <strain evidence="2 3">R09/05</strain>
    </source>
</reference>
<sequence length="200" mass="22162">MSPMTEEAKQAVRGVLRSWSDAVRAVGVHELLEAYGLFYCRPRWLDFYFNGRDVATIETQGIFSCSSPDDATANLAFLDLQVIAATRDKTIKCSSRKIPSPPVARLENKRRRRIRPPKEMEDPYIAATLIALAQRQRRHAQNASAQSANTETSREATDTCAAPLEPLPPVRTLPPSSGTDSISENPAAYFKVIPRFNVSG</sequence>
<feature type="region of interest" description="Disordered" evidence="1">
    <location>
        <begin position="136"/>
        <end position="185"/>
    </location>
</feature>
<keyword evidence="3" id="KW-1185">Reference proteome</keyword>
<gene>
    <name evidence="2" type="ORF">AK830_g6851</name>
</gene>
<feature type="compositionally biased region" description="Polar residues" evidence="1">
    <location>
        <begin position="174"/>
        <end position="184"/>
    </location>
</feature>
<organism evidence="2 3">
    <name type="scientific">Neonectria ditissima</name>
    <dbReference type="NCBI Taxonomy" id="78410"/>
    <lineage>
        <taxon>Eukaryota</taxon>
        <taxon>Fungi</taxon>
        <taxon>Dikarya</taxon>
        <taxon>Ascomycota</taxon>
        <taxon>Pezizomycotina</taxon>
        <taxon>Sordariomycetes</taxon>
        <taxon>Hypocreomycetidae</taxon>
        <taxon>Hypocreales</taxon>
        <taxon>Nectriaceae</taxon>
        <taxon>Neonectria</taxon>
    </lineage>
</organism>
<evidence type="ECO:0000313" key="2">
    <source>
        <dbReference type="EMBL" id="KPM39708.1"/>
    </source>
</evidence>
<evidence type="ECO:0000256" key="1">
    <source>
        <dbReference type="SAM" id="MobiDB-lite"/>
    </source>
</evidence>
<proteinExistence type="predicted"/>
<dbReference type="OrthoDB" id="5343483at2759"/>
<comment type="caution">
    <text evidence="2">The sequence shown here is derived from an EMBL/GenBank/DDBJ whole genome shotgun (WGS) entry which is preliminary data.</text>
</comment>
<dbReference type="EMBL" id="LKCW01000100">
    <property type="protein sequence ID" value="KPM39708.1"/>
    <property type="molecule type" value="Genomic_DNA"/>
</dbReference>
<name>A0A0N8H6R5_9HYPO</name>
<feature type="compositionally biased region" description="Polar residues" evidence="1">
    <location>
        <begin position="141"/>
        <end position="151"/>
    </location>
</feature>
<protein>
    <submittedName>
        <fullName evidence="2">Uncharacterized protein</fullName>
    </submittedName>
</protein>